<dbReference type="AlphaFoldDB" id="X6M107"/>
<dbReference type="EMBL" id="ASPP01026057">
    <property type="protein sequence ID" value="ETO07554.1"/>
    <property type="molecule type" value="Genomic_DNA"/>
</dbReference>
<gene>
    <name evidence="1" type="ORF">RFI_29838</name>
</gene>
<reference evidence="1 2" key="1">
    <citation type="journal article" date="2013" name="Curr. Biol.">
        <title>The Genome of the Foraminiferan Reticulomyxa filosa.</title>
        <authorList>
            <person name="Glockner G."/>
            <person name="Hulsmann N."/>
            <person name="Schleicher M."/>
            <person name="Noegel A.A."/>
            <person name="Eichinger L."/>
            <person name="Gallinger C."/>
            <person name="Pawlowski J."/>
            <person name="Sierra R."/>
            <person name="Euteneuer U."/>
            <person name="Pillet L."/>
            <person name="Moustafa A."/>
            <person name="Platzer M."/>
            <person name="Groth M."/>
            <person name="Szafranski K."/>
            <person name="Schliwa M."/>
        </authorList>
    </citation>
    <scope>NUCLEOTIDE SEQUENCE [LARGE SCALE GENOMIC DNA]</scope>
</reference>
<evidence type="ECO:0000313" key="1">
    <source>
        <dbReference type="EMBL" id="ETO07554.1"/>
    </source>
</evidence>
<dbReference type="PANTHER" id="PTHR14187">
    <property type="entry name" value="ALPHA KINASE/ELONGATION FACTOR 2 KINASE"/>
    <property type="match status" value="1"/>
</dbReference>
<feature type="non-terminal residue" evidence="1">
    <location>
        <position position="261"/>
    </location>
</feature>
<dbReference type="OrthoDB" id="2963168at2759"/>
<proteinExistence type="predicted"/>
<protein>
    <submittedName>
        <fullName evidence="1">Uncharacterized protein</fullName>
    </submittedName>
</protein>
<organism evidence="1 2">
    <name type="scientific">Reticulomyxa filosa</name>
    <dbReference type="NCBI Taxonomy" id="46433"/>
    <lineage>
        <taxon>Eukaryota</taxon>
        <taxon>Sar</taxon>
        <taxon>Rhizaria</taxon>
        <taxon>Retaria</taxon>
        <taxon>Foraminifera</taxon>
        <taxon>Monothalamids</taxon>
        <taxon>Reticulomyxidae</taxon>
        <taxon>Reticulomyxa</taxon>
    </lineage>
</organism>
<feature type="non-terminal residue" evidence="1">
    <location>
        <position position="1"/>
    </location>
</feature>
<accession>X6M107</accession>
<evidence type="ECO:0000313" key="2">
    <source>
        <dbReference type="Proteomes" id="UP000023152"/>
    </source>
</evidence>
<sequence length="261" mass="30446">KIEKKTGVHRIQIPFEFDQFMKKEIDDDLEELVAMFEYLEESGHEYDHEFLSLSCQLWIKLFDLRIDPIIENMDELLNKNEKILSGKLKYMCLVGGFSQSHYLQYKLKQHYEPKYTFVTPKRPILSVIEGAAQLSRISSFITSRIVKYTYGTGCGWPIGYAQSHPKISQDHINKFKYISEIKNKEYVSNCFDVFVKKDEEVKVGQMAEKSYSRPSISTKTAHVQIYRTEEIDPGVMTGCKCLGKIEVPFPEDFDDVKDELY</sequence>
<dbReference type="Proteomes" id="UP000023152">
    <property type="component" value="Unassembled WGS sequence"/>
</dbReference>
<keyword evidence="2" id="KW-1185">Reference proteome</keyword>
<comment type="caution">
    <text evidence="1">The sequence shown here is derived from an EMBL/GenBank/DDBJ whole genome shotgun (WGS) entry which is preliminary data.</text>
</comment>
<dbReference type="PANTHER" id="PTHR14187:SF5">
    <property type="entry name" value="HEAT SHOCK 70 KDA PROTEIN 12A"/>
    <property type="match status" value="1"/>
</dbReference>
<name>X6M107_RETFI</name>